<dbReference type="PANTHER" id="PTHR23504:SF15">
    <property type="entry name" value="MAJOR FACILITATOR SUPERFAMILY (MFS) PROFILE DOMAIN-CONTAINING PROTEIN"/>
    <property type="match status" value="1"/>
</dbReference>
<feature type="transmembrane region" description="Helical" evidence="6">
    <location>
        <begin position="47"/>
        <end position="66"/>
    </location>
</feature>
<dbReference type="Pfam" id="PF07690">
    <property type="entry name" value="MFS_1"/>
    <property type="match status" value="1"/>
</dbReference>
<organism evidence="8 9">
    <name type="scientific">SAR86 cluster bacterium</name>
    <dbReference type="NCBI Taxonomy" id="2030880"/>
    <lineage>
        <taxon>Bacteria</taxon>
        <taxon>Pseudomonadati</taxon>
        <taxon>Pseudomonadota</taxon>
        <taxon>Gammaproteobacteria</taxon>
        <taxon>SAR86 cluster</taxon>
    </lineage>
</organism>
<feature type="domain" description="Major facilitator superfamily (MFS) profile" evidence="7">
    <location>
        <begin position="7"/>
        <end position="402"/>
    </location>
</feature>
<feature type="transmembrane region" description="Helical" evidence="6">
    <location>
        <begin position="347"/>
        <end position="367"/>
    </location>
</feature>
<feature type="transmembrane region" description="Helical" evidence="6">
    <location>
        <begin position="100"/>
        <end position="123"/>
    </location>
</feature>
<feature type="transmembrane region" description="Helical" evidence="6">
    <location>
        <begin position="135"/>
        <end position="158"/>
    </location>
</feature>
<evidence type="ECO:0000313" key="9">
    <source>
        <dbReference type="Proteomes" id="UP000218767"/>
    </source>
</evidence>
<dbReference type="InterPro" id="IPR001958">
    <property type="entry name" value="Tet-R_TetA/multi-R_MdtG-like"/>
</dbReference>
<dbReference type="PROSITE" id="PS50850">
    <property type="entry name" value="MFS"/>
    <property type="match status" value="1"/>
</dbReference>
<dbReference type="AlphaFoldDB" id="A0A2A4XB59"/>
<feature type="transmembrane region" description="Helical" evidence="6">
    <location>
        <begin position="373"/>
        <end position="398"/>
    </location>
</feature>
<dbReference type="InterPro" id="IPR020846">
    <property type="entry name" value="MFS_dom"/>
</dbReference>
<protein>
    <submittedName>
        <fullName evidence="8">Tetracycline resistance MFS efflux pump</fullName>
    </submittedName>
</protein>
<accession>A0A2A4XB59</accession>
<keyword evidence="4 6" id="KW-1133">Transmembrane helix</keyword>
<gene>
    <name evidence="8" type="ORF">COB20_04175</name>
</gene>
<dbReference type="Proteomes" id="UP000218767">
    <property type="component" value="Unassembled WGS sequence"/>
</dbReference>
<feature type="transmembrane region" description="Helical" evidence="6">
    <location>
        <begin position="78"/>
        <end position="94"/>
    </location>
</feature>
<dbReference type="InterPro" id="IPR036259">
    <property type="entry name" value="MFS_trans_sf"/>
</dbReference>
<keyword evidence="3 6" id="KW-0812">Transmembrane</keyword>
<evidence type="ECO:0000256" key="2">
    <source>
        <dbReference type="ARBA" id="ARBA00022448"/>
    </source>
</evidence>
<evidence type="ECO:0000256" key="5">
    <source>
        <dbReference type="ARBA" id="ARBA00023136"/>
    </source>
</evidence>
<comment type="subcellular location">
    <subcellularLocation>
        <location evidence="1">Membrane</location>
        <topology evidence="1">Multi-pass membrane protein</topology>
    </subcellularLocation>
</comment>
<dbReference type="SUPFAM" id="SSF103473">
    <property type="entry name" value="MFS general substrate transporter"/>
    <property type="match status" value="1"/>
</dbReference>
<feature type="transmembrane region" description="Helical" evidence="6">
    <location>
        <begin position="283"/>
        <end position="301"/>
    </location>
</feature>
<name>A0A2A4XB59_9GAMM</name>
<evidence type="ECO:0000256" key="6">
    <source>
        <dbReference type="SAM" id="Phobius"/>
    </source>
</evidence>
<keyword evidence="2" id="KW-0813">Transport</keyword>
<dbReference type="GO" id="GO:0022857">
    <property type="term" value="F:transmembrane transporter activity"/>
    <property type="evidence" value="ECO:0007669"/>
    <property type="project" value="InterPro"/>
</dbReference>
<dbReference type="GO" id="GO:0016020">
    <property type="term" value="C:membrane"/>
    <property type="evidence" value="ECO:0007669"/>
    <property type="project" value="UniProtKB-SubCell"/>
</dbReference>
<feature type="transmembrane region" description="Helical" evidence="6">
    <location>
        <begin position="252"/>
        <end position="271"/>
    </location>
</feature>
<dbReference type="PRINTS" id="PR01035">
    <property type="entry name" value="TCRTETA"/>
</dbReference>
<comment type="caution">
    <text evidence="8">The sequence shown here is derived from an EMBL/GenBank/DDBJ whole genome shotgun (WGS) entry which is preliminary data.</text>
</comment>
<feature type="transmembrane region" description="Helical" evidence="6">
    <location>
        <begin position="213"/>
        <end position="232"/>
    </location>
</feature>
<dbReference type="CDD" id="cd17388">
    <property type="entry name" value="MFS_TetA"/>
    <property type="match status" value="1"/>
</dbReference>
<feature type="transmembrane region" description="Helical" evidence="6">
    <location>
        <begin position="164"/>
        <end position="184"/>
    </location>
</feature>
<evidence type="ECO:0000259" key="7">
    <source>
        <dbReference type="PROSITE" id="PS50850"/>
    </source>
</evidence>
<reference evidence="9" key="1">
    <citation type="submission" date="2017-08" db="EMBL/GenBank/DDBJ databases">
        <title>A dynamic microbial community with high functional redundancy inhabits the cold, oxic subseafloor aquifer.</title>
        <authorList>
            <person name="Tully B.J."/>
            <person name="Wheat C.G."/>
            <person name="Glazer B.T."/>
            <person name="Huber J.A."/>
        </authorList>
    </citation>
    <scope>NUCLEOTIDE SEQUENCE [LARGE SCALE GENOMIC DNA]</scope>
</reference>
<proteinExistence type="predicted"/>
<evidence type="ECO:0000313" key="8">
    <source>
        <dbReference type="EMBL" id="PCI79800.1"/>
    </source>
</evidence>
<sequence length="409" mass="44181">MTKSRHALAFIVFVVLLDAISFGIVLPVMPKLIMSLTDATLSEASRIGGYLMFTYASVQFFAAPILGNLGDKYGRRPILLYTLAALGADYLLMASAPTILWLFVARIIAGVASSSFSLAYAYVTDITPEENRAQRFGMVGAAFGGGFVLGPVIGGLLGEFGPRVPFYAAAGLALVNLIYGYFMLGESLSKENRREFDIRRANPIGAVLQLKKYPAIFGLAFAYFLYMLGHLSLPSTWTYYTIEKFSWSESQIGLSLGFAGVFMIIVQAGLIRWAIPKMGAYRAGILGMVAIIIGFCGYAFSAQGWQMYPWLAVAALSGFVTPAFQSIMTSQIPSNAQGELQGALSSLNSITSILGPLMMTQLFAAFTSEQSSIYFPGISFFAAAVLSLVCLVIFVPVVRKYGLTTLGKK</sequence>
<dbReference type="PANTHER" id="PTHR23504">
    <property type="entry name" value="MAJOR FACILITATOR SUPERFAMILY DOMAIN-CONTAINING PROTEIN 10"/>
    <property type="match status" value="1"/>
</dbReference>
<dbReference type="Gene3D" id="1.20.1250.20">
    <property type="entry name" value="MFS general substrate transporter like domains"/>
    <property type="match status" value="1"/>
</dbReference>
<dbReference type="InterPro" id="IPR011701">
    <property type="entry name" value="MFS"/>
</dbReference>
<evidence type="ECO:0000256" key="3">
    <source>
        <dbReference type="ARBA" id="ARBA00022692"/>
    </source>
</evidence>
<feature type="transmembrane region" description="Helical" evidence="6">
    <location>
        <begin position="307"/>
        <end position="327"/>
    </location>
</feature>
<evidence type="ECO:0000256" key="4">
    <source>
        <dbReference type="ARBA" id="ARBA00022989"/>
    </source>
</evidence>
<dbReference type="EMBL" id="NVUL01000014">
    <property type="protein sequence ID" value="PCI79800.1"/>
    <property type="molecule type" value="Genomic_DNA"/>
</dbReference>
<evidence type="ECO:0000256" key="1">
    <source>
        <dbReference type="ARBA" id="ARBA00004141"/>
    </source>
</evidence>
<keyword evidence="5 6" id="KW-0472">Membrane</keyword>